<evidence type="ECO:0000313" key="3">
    <source>
        <dbReference type="Proteomes" id="UP001524547"/>
    </source>
</evidence>
<dbReference type="Proteomes" id="UP001524547">
    <property type="component" value="Unassembled WGS sequence"/>
</dbReference>
<keyword evidence="1" id="KW-0812">Transmembrane</keyword>
<dbReference type="RefSeq" id="WP_422918759.1">
    <property type="nucleotide sequence ID" value="NZ_JAMZEJ010000002.1"/>
</dbReference>
<keyword evidence="1" id="KW-1133">Transmembrane helix</keyword>
<dbReference type="EMBL" id="JAMZEJ010000002">
    <property type="protein sequence ID" value="MCQ8240029.1"/>
    <property type="molecule type" value="Genomic_DNA"/>
</dbReference>
<keyword evidence="1" id="KW-0472">Membrane</keyword>
<keyword evidence="3" id="KW-1185">Reference proteome</keyword>
<dbReference type="InterPro" id="IPR045936">
    <property type="entry name" value="DUF6356"/>
</dbReference>
<comment type="caution">
    <text evidence="2">The sequence shown here is derived from an EMBL/GenBank/DDBJ whole genome shotgun (WGS) entry which is preliminary data.</text>
</comment>
<reference evidence="2 3" key="1">
    <citation type="submission" date="2022-06" db="EMBL/GenBank/DDBJ databases">
        <title>Rhizosaccharibacter gen. nov. sp. nov. KSS12, endophytic bacteria isolated from sugarcane.</title>
        <authorList>
            <person name="Pitiwittayakul N."/>
        </authorList>
    </citation>
    <scope>NUCLEOTIDE SEQUENCE [LARGE SCALE GENOMIC DNA]</scope>
    <source>
        <strain evidence="2 3">KSS12</strain>
    </source>
</reference>
<proteinExistence type="predicted"/>
<evidence type="ECO:0000256" key="1">
    <source>
        <dbReference type="SAM" id="Phobius"/>
    </source>
</evidence>
<gene>
    <name evidence="2" type="ORF">NFI88_04140</name>
</gene>
<dbReference type="Pfam" id="PF19883">
    <property type="entry name" value="DUF6356"/>
    <property type="match status" value="1"/>
</dbReference>
<evidence type="ECO:0000313" key="2">
    <source>
        <dbReference type="EMBL" id="MCQ8240029.1"/>
    </source>
</evidence>
<name>A0ABT1VWF9_9PROT</name>
<sequence>MARTGMVEKLFLGHPRTVGESYGAHLLVASGFGLRMIGGGVACLLHGLVPVLFTTTGSRTIQSLHDRMLVNRQRHAQTRFR</sequence>
<organism evidence="2 3">
    <name type="scientific">Rhizosaccharibacter radicis</name>
    <dbReference type="NCBI Taxonomy" id="2782605"/>
    <lineage>
        <taxon>Bacteria</taxon>
        <taxon>Pseudomonadati</taxon>
        <taxon>Pseudomonadota</taxon>
        <taxon>Alphaproteobacteria</taxon>
        <taxon>Acetobacterales</taxon>
        <taxon>Acetobacteraceae</taxon>
        <taxon>Rhizosaccharibacter</taxon>
    </lineage>
</organism>
<protein>
    <submittedName>
        <fullName evidence="2">DUF6356 family protein</fullName>
    </submittedName>
</protein>
<feature type="transmembrane region" description="Helical" evidence="1">
    <location>
        <begin position="32"/>
        <end position="53"/>
    </location>
</feature>
<accession>A0ABT1VWF9</accession>